<keyword evidence="3" id="KW-1185">Reference proteome</keyword>
<dbReference type="Proteomes" id="UP001451303">
    <property type="component" value="Unassembled WGS sequence"/>
</dbReference>
<organism evidence="2 3">
    <name type="scientific">Neurospora intermedia</name>
    <dbReference type="NCBI Taxonomy" id="5142"/>
    <lineage>
        <taxon>Eukaryota</taxon>
        <taxon>Fungi</taxon>
        <taxon>Dikarya</taxon>
        <taxon>Ascomycota</taxon>
        <taxon>Pezizomycotina</taxon>
        <taxon>Sordariomycetes</taxon>
        <taxon>Sordariomycetidae</taxon>
        <taxon>Sordariales</taxon>
        <taxon>Sordariaceae</taxon>
        <taxon>Neurospora</taxon>
    </lineage>
</organism>
<evidence type="ECO:0000313" key="2">
    <source>
        <dbReference type="EMBL" id="KAL0468538.1"/>
    </source>
</evidence>
<accession>A0ABR3D8D4</accession>
<dbReference type="PANTHER" id="PTHR39603">
    <property type="entry name" value="CYANOVIRIN-N DOMAIN-CONTAINING PROTEIN"/>
    <property type="match status" value="1"/>
</dbReference>
<evidence type="ECO:0008006" key="4">
    <source>
        <dbReference type="Google" id="ProtNLM"/>
    </source>
</evidence>
<evidence type="ECO:0000313" key="3">
    <source>
        <dbReference type="Proteomes" id="UP001451303"/>
    </source>
</evidence>
<feature type="signal peptide" evidence="1">
    <location>
        <begin position="1"/>
        <end position="18"/>
    </location>
</feature>
<name>A0ABR3D8D4_NEUIN</name>
<feature type="chain" id="PRO_5047286253" description="Ecp2 effector protein domain-containing protein" evidence="1">
    <location>
        <begin position="19"/>
        <end position="187"/>
    </location>
</feature>
<dbReference type="EMBL" id="JAVLET010000007">
    <property type="protein sequence ID" value="KAL0468538.1"/>
    <property type="molecule type" value="Genomic_DNA"/>
</dbReference>
<gene>
    <name evidence="2" type="ORF">QR685DRAFT_564662</name>
</gene>
<proteinExistence type="predicted"/>
<evidence type="ECO:0000256" key="1">
    <source>
        <dbReference type="SAM" id="SignalP"/>
    </source>
</evidence>
<reference evidence="2 3" key="1">
    <citation type="submission" date="2023-09" db="EMBL/GenBank/DDBJ databases">
        <title>Multi-omics analysis of a traditional fermented food reveals byproduct-associated fungal strains for waste-to-food upcycling.</title>
        <authorList>
            <consortium name="Lawrence Berkeley National Laboratory"/>
            <person name="Rekdal V.M."/>
            <person name="Villalobos-Escobedo J.M."/>
            <person name="Rodriguez-Valeron N."/>
            <person name="Garcia M.O."/>
            <person name="Vasquez D.P."/>
            <person name="Damayanti I."/>
            <person name="Sorensen P.M."/>
            <person name="Baidoo E.E."/>
            <person name="De Carvalho A.C."/>
            <person name="Riley R."/>
            <person name="Lipzen A."/>
            <person name="He G."/>
            <person name="Yan M."/>
            <person name="Haridas S."/>
            <person name="Daum C."/>
            <person name="Yoshinaga Y."/>
            <person name="Ng V."/>
            <person name="Grigoriev I.V."/>
            <person name="Munk R."/>
            <person name="Nuraida L."/>
            <person name="Wijaya C.H."/>
            <person name="Morales P.-C."/>
            <person name="Keasling J.D."/>
        </authorList>
    </citation>
    <scope>NUCLEOTIDE SEQUENCE [LARGE SCALE GENOMIC DNA]</scope>
    <source>
        <strain evidence="2 3">FGSC 2613</strain>
    </source>
</reference>
<dbReference type="PANTHER" id="PTHR39603:SF1">
    <property type="entry name" value="CYANOVIRIN-N DOMAIN-CONTAINING PROTEIN"/>
    <property type="match status" value="1"/>
</dbReference>
<protein>
    <recommendedName>
        <fullName evidence="4">Ecp2 effector protein domain-containing protein</fullName>
    </recommendedName>
</protein>
<sequence length="187" mass="20014">MVAMKLATIAVLATVAVAAPTTTVTTTDEAKPFSFSQWVADIMNPDVVALTPEQAIEAYYQSINATAASTHDGAVKAKRFNRICWTDSYIERRAKVDDAIKCVNSLAALGSTHYNIDYEQSIELCRDTPGAKLVVGPGYPFGGAEATADKLAIAAGKIMDGCTWGGKTGGNIFEEWSPWLCITLQSK</sequence>
<keyword evidence="1" id="KW-0732">Signal</keyword>
<comment type="caution">
    <text evidence="2">The sequence shown here is derived from an EMBL/GenBank/DDBJ whole genome shotgun (WGS) entry which is preliminary data.</text>
</comment>